<dbReference type="GO" id="GO:0009966">
    <property type="term" value="P:regulation of signal transduction"/>
    <property type="evidence" value="ECO:0007669"/>
    <property type="project" value="InterPro"/>
</dbReference>
<evidence type="ECO:0000313" key="2">
    <source>
        <dbReference type="EMBL" id="GCE99984.1"/>
    </source>
</evidence>
<comment type="caution">
    <text evidence="2">The sequence shown here is derived from an EMBL/GenBank/DDBJ whole genome shotgun (WGS) entry which is preliminary data.</text>
</comment>
<feature type="compositionally biased region" description="Basic and acidic residues" evidence="1">
    <location>
        <begin position="157"/>
        <end position="168"/>
    </location>
</feature>
<protein>
    <recommendedName>
        <fullName evidence="4">Protein GLC8</fullName>
    </recommendedName>
</protein>
<dbReference type="GO" id="GO:0004864">
    <property type="term" value="F:protein phosphatase inhibitor activity"/>
    <property type="evidence" value="ECO:0007669"/>
    <property type="project" value="InterPro"/>
</dbReference>
<gene>
    <name evidence="2" type="ORF">ZYGM_003021</name>
</gene>
<feature type="region of interest" description="Disordered" evidence="1">
    <location>
        <begin position="35"/>
        <end position="54"/>
    </location>
</feature>
<keyword evidence="3" id="KW-1185">Reference proteome</keyword>
<feature type="compositionally biased region" description="Polar residues" evidence="1">
    <location>
        <begin position="35"/>
        <end position="47"/>
    </location>
</feature>
<dbReference type="PANTHER" id="PTHR12398">
    <property type="entry name" value="PROTEIN PHOSPHATASE INHIBITOR"/>
    <property type="match status" value="1"/>
</dbReference>
<evidence type="ECO:0008006" key="4">
    <source>
        <dbReference type="Google" id="ProtNLM"/>
    </source>
</evidence>
<feature type="region of interest" description="Disordered" evidence="1">
    <location>
        <begin position="86"/>
        <end position="168"/>
    </location>
</feature>
<feature type="compositionally biased region" description="Low complexity" evidence="1">
    <location>
        <begin position="146"/>
        <end position="156"/>
    </location>
</feature>
<feature type="region of interest" description="Disordered" evidence="1">
    <location>
        <begin position="1"/>
        <end position="24"/>
    </location>
</feature>
<dbReference type="Pfam" id="PF04979">
    <property type="entry name" value="IPP-2"/>
    <property type="match status" value="1"/>
</dbReference>
<feature type="compositionally biased region" description="Polar residues" evidence="1">
    <location>
        <begin position="131"/>
        <end position="145"/>
    </location>
</feature>
<dbReference type="EMBL" id="BIMX01000014">
    <property type="protein sequence ID" value="GCE99984.1"/>
    <property type="molecule type" value="Genomic_DNA"/>
</dbReference>
<sequence length="195" mass="22343">MGGILKNPLPEGQSSENEESVSEFRKQVYKNTQLNAKLTSKSDNQNAAPVGITNLPKDTLSLKHLQDEALKWNQKNLDANEVTKQQFQDIKIDEPKTPYQGAVDPSGEYYKPDEDEDLNNFSLGEPEVNLQDEQQGSLQGTDQQKSPLSTSSSSRPLSEEEAKHKRFEEMRRKHYNLKEVLKDRRLHEDRDEDDE</sequence>
<reference evidence="2 3" key="1">
    <citation type="submission" date="2019-01" db="EMBL/GenBank/DDBJ databases">
        <title>Draft Genome Sequencing of Zygosaccharomyces mellis Ca-7.</title>
        <authorList>
            <person name="Shiwa Y."/>
            <person name="Kanesaki Y."/>
            <person name="Ishige T."/>
            <person name="Mura K."/>
            <person name="Hori T."/>
            <person name="Tamura T."/>
        </authorList>
    </citation>
    <scope>NUCLEOTIDE SEQUENCE [LARGE SCALE GENOMIC DNA]</scope>
    <source>
        <strain evidence="2 3">Ca-7</strain>
    </source>
</reference>
<accession>A0A4C2E6W8</accession>
<proteinExistence type="predicted"/>
<evidence type="ECO:0000313" key="3">
    <source>
        <dbReference type="Proteomes" id="UP000301737"/>
    </source>
</evidence>
<name>A0A4C2E6W8_9SACH</name>
<dbReference type="AlphaFoldDB" id="A0A4C2E6W8"/>
<evidence type="ECO:0000256" key="1">
    <source>
        <dbReference type="SAM" id="MobiDB-lite"/>
    </source>
</evidence>
<organism evidence="2 3">
    <name type="scientific">Zygosaccharomyces mellis</name>
    <dbReference type="NCBI Taxonomy" id="42258"/>
    <lineage>
        <taxon>Eukaryota</taxon>
        <taxon>Fungi</taxon>
        <taxon>Dikarya</taxon>
        <taxon>Ascomycota</taxon>
        <taxon>Saccharomycotina</taxon>
        <taxon>Saccharomycetes</taxon>
        <taxon>Saccharomycetales</taxon>
        <taxon>Saccharomycetaceae</taxon>
        <taxon>Zygosaccharomyces</taxon>
    </lineage>
</organism>
<dbReference type="InterPro" id="IPR007062">
    <property type="entry name" value="PPI-2"/>
</dbReference>
<dbReference type="Proteomes" id="UP000301737">
    <property type="component" value="Unassembled WGS sequence"/>
</dbReference>
<dbReference type="PANTHER" id="PTHR12398:SF20">
    <property type="entry name" value="PROTEIN PHOSPHATASE 1 REGULATORY INHIBITOR SUBUNIT 2"/>
    <property type="match status" value="1"/>
</dbReference>
<dbReference type="OrthoDB" id="551302at2759"/>